<dbReference type="Pfam" id="PF13439">
    <property type="entry name" value="Glyco_transf_4"/>
    <property type="match status" value="1"/>
</dbReference>
<dbReference type="InterPro" id="IPR001296">
    <property type="entry name" value="Glyco_trans_1"/>
</dbReference>
<organism evidence="4 5">
    <name type="scientific">Candidatus Roizmanbacteria bacterium CG22_combo_CG10-13_8_21_14_all_38_20</name>
    <dbReference type="NCBI Taxonomy" id="1974862"/>
    <lineage>
        <taxon>Bacteria</taxon>
        <taxon>Candidatus Roizmaniibacteriota</taxon>
    </lineage>
</organism>
<dbReference type="GO" id="GO:0016757">
    <property type="term" value="F:glycosyltransferase activity"/>
    <property type="evidence" value="ECO:0007669"/>
    <property type="project" value="InterPro"/>
</dbReference>
<evidence type="ECO:0008006" key="6">
    <source>
        <dbReference type="Google" id="ProtNLM"/>
    </source>
</evidence>
<dbReference type="PANTHER" id="PTHR46401">
    <property type="entry name" value="GLYCOSYLTRANSFERASE WBBK-RELATED"/>
    <property type="match status" value="1"/>
</dbReference>
<dbReference type="CDD" id="cd03809">
    <property type="entry name" value="GT4_MtfB-like"/>
    <property type="match status" value="1"/>
</dbReference>
<dbReference type="EMBL" id="PCTA01000010">
    <property type="protein sequence ID" value="PIP61856.1"/>
    <property type="molecule type" value="Genomic_DNA"/>
</dbReference>
<dbReference type="AlphaFoldDB" id="A0A2H0BVZ1"/>
<feature type="domain" description="Glycosyl transferase family 1" evidence="2">
    <location>
        <begin position="178"/>
        <end position="320"/>
    </location>
</feature>
<evidence type="ECO:0000313" key="4">
    <source>
        <dbReference type="EMBL" id="PIP61856.1"/>
    </source>
</evidence>
<evidence type="ECO:0000259" key="2">
    <source>
        <dbReference type="Pfam" id="PF00534"/>
    </source>
</evidence>
<reference evidence="4 5" key="1">
    <citation type="submission" date="2017-09" db="EMBL/GenBank/DDBJ databases">
        <title>Depth-based differentiation of microbial function through sediment-hosted aquifers and enrichment of novel symbionts in the deep terrestrial subsurface.</title>
        <authorList>
            <person name="Probst A.J."/>
            <person name="Ladd B."/>
            <person name="Jarett J.K."/>
            <person name="Geller-Mcgrath D.E."/>
            <person name="Sieber C.M."/>
            <person name="Emerson J.B."/>
            <person name="Anantharaman K."/>
            <person name="Thomas B.C."/>
            <person name="Malmstrom R."/>
            <person name="Stieglmeier M."/>
            <person name="Klingl A."/>
            <person name="Woyke T."/>
            <person name="Ryan C.M."/>
            <person name="Banfield J.F."/>
        </authorList>
    </citation>
    <scope>NUCLEOTIDE SEQUENCE [LARGE SCALE GENOMIC DNA]</scope>
    <source>
        <strain evidence="4">CG22_combo_CG10-13_8_21_14_all_38_20</strain>
    </source>
</reference>
<feature type="domain" description="Glycosyltransferase subfamily 4-like N-terminal" evidence="3">
    <location>
        <begin position="89"/>
        <end position="157"/>
    </location>
</feature>
<comment type="caution">
    <text evidence="4">The sequence shown here is derived from an EMBL/GenBank/DDBJ whole genome shotgun (WGS) entry which is preliminary data.</text>
</comment>
<proteinExistence type="predicted"/>
<name>A0A2H0BVZ1_9BACT</name>
<keyword evidence="1" id="KW-0808">Transferase</keyword>
<dbReference type="Gene3D" id="3.40.50.2000">
    <property type="entry name" value="Glycogen Phosphorylase B"/>
    <property type="match status" value="2"/>
</dbReference>
<evidence type="ECO:0000313" key="5">
    <source>
        <dbReference type="Proteomes" id="UP000231246"/>
    </source>
</evidence>
<dbReference type="Pfam" id="PF00534">
    <property type="entry name" value="Glycos_transf_1"/>
    <property type="match status" value="1"/>
</dbReference>
<evidence type="ECO:0000259" key="3">
    <source>
        <dbReference type="Pfam" id="PF13439"/>
    </source>
</evidence>
<dbReference type="PANTHER" id="PTHR46401:SF2">
    <property type="entry name" value="GLYCOSYLTRANSFERASE WBBK-RELATED"/>
    <property type="match status" value="1"/>
</dbReference>
<dbReference type="SUPFAM" id="SSF53756">
    <property type="entry name" value="UDP-Glycosyltransferase/glycogen phosphorylase"/>
    <property type="match status" value="1"/>
</dbReference>
<sequence length="340" mass="38545">MGYNRNMKVGVDVGALDGVRDAGPSGVYRVTQEFLRTLKEYPTNYEFLSYRPSYLSLGWNYLELPIRLIKDRVDAFIGLSQALPRFYRGKKVLLVYDLGFEHYPKLYENSARLKRISQDAVSSADAIVTMSENTKEDLIRLYGCKSKQISVVYGGVNNVFTPRSSEEIESVRKRYNLYEDFFIFVGQNRQVKNIQFLIKVFEEAKKIQKDIFLVIVGRGYHNISSNAVRVLGRVPDKELSALYSTSYGLITASLYEGFGLPIIEAMACKCPVVASEVGALPEIVGDGGILLKQNNQSEYVETILMLASNRQVRLDLANKGLERSMKFSWKRFTKEVVGLI</sequence>
<dbReference type="InterPro" id="IPR028098">
    <property type="entry name" value="Glyco_trans_4-like_N"/>
</dbReference>
<gene>
    <name evidence="4" type="ORF">COW99_01375</name>
</gene>
<evidence type="ECO:0000256" key="1">
    <source>
        <dbReference type="ARBA" id="ARBA00022679"/>
    </source>
</evidence>
<dbReference type="GO" id="GO:0009103">
    <property type="term" value="P:lipopolysaccharide biosynthetic process"/>
    <property type="evidence" value="ECO:0007669"/>
    <property type="project" value="TreeGrafter"/>
</dbReference>
<protein>
    <recommendedName>
        <fullName evidence="6">Glycosyl transferase family 1 domain-containing protein</fullName>
    </recommendedName>
</protein>
<dbReference type="Proteomes" id="UP000231246">
    <property type="component" value="Unassembled WGS sequence"/>
</dbReference>
<accession>A0A2H0BVZ1</accession>